<feature type="region of interest" description="Disordered" evidence="1">
    <location>
        <begin position="286"/>
        <end position="324"/>
    </location>
</feature>
<comment type="caution">
    <text evidence="3">The sequence shown here is derived from an EMBL/GenBank/DDBJ whole genome shotgun (WGS) entry which is preliminary data.</text>
</comment>
<sequence length="324" mass="35994">MPKDMPKALAKSKASNEPYRKVKITMWDDQKFRALSPLQPSGQALFIYLLTSPFTNIIPGLFKAGRAAMAEELGWELDAFDLALGEAISLGMVQVDTQARVFWIPNAIKHNPPTSVNVIKSWVRAFELLPDCDLKYQAFEALKAATHNASKALGLAFDKAFALATPLPKDKPKVLARPFQIAVNSKQILKDQTPHIAGACENGPSPGESSPQELNDDFWTDDPTVKFMMATTWQPSPDFKRRAAVWGNILDGPDPGYTPQELASFTTYWEAEGKAFHQVQWEQKFSRHLASQHNGSPPGARPKRQRQGAFEPSGNYGDKPPEFN</sequence>
<dbReference type="EMBL" id="JBHLXG010000003">
    <property type="protein sequence ID" value="MFC0225648.1"/>
    <property type="molecule type" value="Genomic_DNA"/>
</dbReference>
<accession>A0ABV6E9H2</accession>
<evidence type="ECO:0000259" key="2">
    <source>
        <dbReference type="Pfam" id="PF17948"/>
    </source>
</evidence>
<feature type="domain" description="DnaT DNA-binding" evidence="2">
    <location>
        <begin position="227"/>
        <end position="293"/>
    </location>
</feature>
<name>A0ABV6E9H2_9GAMM</name>
<dbReference type="InterPro" id="IPR040480">
    <property type="entry name" value="DnaT_DNA_bind"/>
</dbReference>
<proteinExistence type="predicted"/>
<gene>
    <name evidence="3" type="ORF">ACFFJ3_03865</name>
</gene>
<evidence type="ECO:0000256" key="1">
    <source>
        <dbReference type="SAM" id="MobiDB-lite"/>
    </source>
</evidence>
<dbReference type="Gene3D" id="1.10.8.1180">
    <property type="match status" value="1"/>
</dbReference>
<organism evidence="3 4">
    <name type="scientific">Serratia aquatilis</name>
    <dbReference type="NCBI Taxonomy" id="1737515"/>
    <lineage>
        <taxon>Bacteria</taxon>
        <taxon>Pseudomonadati</taxon>
        <taxon>Pseudomonadota</taxon>
        <taxon>Gammaproteobacteria</taxon>
        <taxon>Enterobacterales</taxon>
        <taxon>Yersiniaceae</taxon>
        <taxon>Serratia</taxon>
    </lineage>
</organism>
<protein>
    <submittedName>
        <fullName evidence="3">DnaT-like ssDNA-binding domain-containing protein</fullName>
    </submittedName>
</protein>
<dbReference type="RefSeq" id="WP_380673138.1">
    <property type="nucleotide sequence ID" value="NZ_CP173186.1"/>
</dbReference>
<dbReference type="Pfam" id="PF17948">
    <property type="entry name" value="DnaT"/>
    <property type="match status" value="1"/>
</dbReference>
<keyword evidence="4" id="KW-1185">Reference proteome</keyword>
<dbReference type="Proteomes" id="UP001589792">
    <property type="component" value="Unassembled WGS sequence"/>
</dbReference>
<evidence type="ECO:0000313" key="4">
    <source>
        <dbReference type="Proteomes" id="UP001589792"/>
    </source>
</evidence>
<reference evidence="3 4" key="1">
    <citation type="submission" date="2024-09" db="EMBL/GenBank/DDBJ databases">
        <authorList>
            <person name="Sun Q."/>
            <person name="Mori K."/>
        </authorList>
    </citation>
    <scope>NUCLEOTIDE SEQUENCE [LARGE SCALE GENOMIC DNA]</scope>
    <source>
        <strain evidence="3 4">CCM 8626</strain>
    </source>
</reference>
<evidence type="ECO:0000313" key="3">
    <source>
        <dbReference type="EMBL" id="MFC0225648.1"/>
    </source>
</evidence>
<feature type="region of interest" description="Disordered" evidence="1">
    <location>
        <begin position="198"/>
        <end position="217"/>
    </location>
</feature>